<protein>
    <submittedName>
        <fullName evidence="2">Uncharacterized protein</fullName>
    </submittedName>
</protein>
<dbReference type="Proteomes" id="UP000243498">
    <property type="component" value="Unassembled WGS sequence"/>
</dbReference>
<organism evidence="2 3">
    <name type="scientific">Metarhizium rileyi (strain RCEF 4871)</name>
    <name type="common">Nomuraea rileyi</name>
    <dbReference type="NCBI Taxonomy" id="1649241"/>
    <lineage>
        <taxon>Eukaryota</taxon>
        <taxon>Fungi</taxon>
        <taxon>Dikarya</taxon>
        <taxon>Ascomycota</taxon>
        <taxon>Pezizomycotina</taxon>
        <taxon>Sordariomycetes</taxon>
        <taxon>Hypocreomycetidae</taxon>
        <taxon>Hypocreales</taxon>
        <taxon>Clavicipitaceae</taxon>
        <taxon>Metarhizium</taxon>
    </lineage>
</organism>
<comment type="caution">
    <text evidence="2">The sequence shown here is derived from an EMBL/GenBank/DDBJ whole genome shotgun (WGS) entry which is preliminary data.</text>
</comment>
<evidence type="ECO:0000313" key="3">
    <source>
        <dbReference type="Proteomes" id="UP000243498"/>
    </source>
</evidence>
<dbReference type="EMBL" id="AZHC01000002">
    <property type="protein sequence ID" value="OAA50688.1"/>
    <property type="molecule type" value="Genomic_DNA"/>
</dbReference>
<reference evidence="2 3" key="1">
    <citation type="journal article" date="2016" name="Genome Biol. Evol.">
        <title>Divergent and convergent evolution of fungal pathogenicity.</title>
        <authorList>
            <person name="Shang Y."/>
            <person name="Xiao G."/>
            <person name="Zheng P."/>
            <person name="Cen K."/>
            <person name="Zhan S."/>
            <person name="Wang C."/>
        </authorList>
    </citation>
    <scope>NUCLEOTIDE SEQUENCE [LARGE SCALE GENOMIC DNA]</scope>
    <source>
        <strain evidence="2 3">RCEF 4871</strain>
    </source>
</reference>
<feature type="region of interest" description="Disordered" evidence="1">
    <location>
        <begin position="30"/>
        <end position="102"/>
    </location>
</feature>
<evidence type="ECO:0000313" key="2">
    <source>
        <dbReference type="EMBL" id="OAA50688.1"/>
    </source>
</evidence>
<accession>A0A162JY34</accession>
<evidence type="ECO:0000256" key="1">
    <source>
        <dbReference type="SAM" id="MobiDB-lite"/>
    </source>
</evidence>
<dbReference type="OrthoDB" id="4941542at2759"/>
<proteinExistence type="predicted"/>
<gene>
    <name evidence="2" type="ORF">NOR_01138</name>
</gene>
<name>A0A162JY34_METRR</name>
<dbReference type="AlphaFoldDB" id="A0A162JY34"/>
<keyword evidence="3" id="KW-1185">Reference proteome</keyword>
<feature type="compositionally biased region" description="Acidic residues" evidence="1">
    <location>
        <begin position="50"/>
        <end position="100"/>
    </location>
</feature>
<sequence>MEHQTGTEIIMAEHLNPLEVVLPVPDSFNLSRFTALSPPVTPSEAMKVDEAEEDEDYEMSEDGDEEEEEEDEEEEEEEGEEEEEEDDDDDDDEDEEDEDEMFTKNGRCQRCLKLCVYSNRSEHKTIHWLQGLGGVKVSDAEKCTSCAKLGHGCIVAKEPRHKAVNTVRCLRCINDKECCSFKETYGHLAMSSLHIHPARTM</sequence>